<gene>
    <name evidence="1" type="ORF">THER5_1178</name>
</gene>
<organism evidence="1 2">
    <name type="scientific">Bifidobacterium thermacidophilum subsp. thermacidophilum</name>
    <dbReference type="NCBI Taxonomy" id="79262"/>
    <lineage>
        <taxon>Bacteria</taxon>
        <taxon>Bacillati</taxon>
        <taxon>Actinomycetota</taxon>
        <taxon>Actinomycetes</taxon>
        <taxon>Bifidobacteriales</taxon>
        <taxon>Bifidobacteriaceae</taxon>
        <taxon>Bifidobacterium</taxon>
    </lineage>
</organism>
<evidence type="ECO:0000313" key="2">
    <source>
        <dbReference type="Proteomes" id="UP000029003"/>
    </source>
</evidence>
<protein>
    <recommendedName>
        <fullName evidence="3">Permease</fullName>
    </recommendedName>
</protein>
<dbReference type="Proteomes" id="UP000029003">
    <property type="component" value="Unassembled WGS sequence"/>
</dbReference>
<evidence type="ECO:0000313" key="1">
    <source>
        <dbReference type="EMBL" id="KFJ02712.1"/>
    </source>
</evidence>
<dbReference type="EMBL" id="JGZT01000006">
    <property type="protein sequence ID" value="KFJ02712.1"/>
    <property type="molecule type" value="Genomic_DNA"/>
</dbReference>
<dbReference type="AlphaFoldDB" id="A0A087E4L1"/>
<sequence length="264" mass="28575">MAQIFSFPGGFSGRGSSGGFGWSNTRRPLKRPDGIPDQVWEAVLSAYGTPQIPGIHWHEVPVPHSIADYGIGVGIVCVADASEPAGSRGDSQPSTAARHVASDSFPYAGGDCSSHDIGGFSYGLGLHRFAEDTAWGWITLLYFDNPPRGWDSHWRCVGFCRMPINQWDGGFAEHHTTRCWETVKGRLIDAGTDADSIAGAVTVSHDTSFGTADSEVPSRFEFRVSWTPPARPGTALDTVDAGFQISMWSRLLMEGLCRAPMAQR</sequence>
<reference evidence="1 2" key="1">
    <citation type="submission" date="2014-03" db="EMBL/GenBank/DDBJ databases">
        <title>Genomics of Bifidobacteria.</title>
        <authorList>
            <person name="Ventura M."/>
            <person name="Milani C."/>
            <person name="Lugli G.A."/>
        </authorList>
    </citation>
    <scope>NUCLEOTIDE SEQUENCE [LARGE SCALE GENOMIC DNA]</scope>
    <source>
        <strain evidence="1 2">LMG 21395</strain>
    </source>
</reference>
<dbReference type="InterPro" id="IPR021555">
    <property type="entry name" value="DUF3000"/>
</dbReference>
<comment type="caution">
    <text evidence="1">The sequence shown here is derived from an EMBL/GenBank/DDBJ whole genome shotgun (WGS) entry which is preliminary data.</text>
</comment>
<dbReference type="RefSeq" id="WP_152571402.1">
    <property type="nucleotide sequence ID" value="NZ_JGZT01000006.1"/>
</dbReference>
<dbReference type="OrthoDB" id="3210980at2"/>
<name>A0A087E4L1_9BIFI</name>
<accession>A0A087E4L1</accession>
<dbReference type="Pfam" id="PF11452">
    <property type="entry name" value="DUF3000"/>
    <property type="match status" value="1"/>
</dbReference>
<proteinExistence type="predicted"/>
<evidence type="ECO:0008006" key="3">
    <source>
        <dbReference type="Google" id="ProtNLM"/>
    </source>
</evidence>